<reference evidence="2" key="1">
    <citation type="journal article" date="2019" name="Int. J. Syst. Evol. Microbiol.">
        <title>The Global Catalogue of Microorganisms (GCM) 10K type strain sequencing project: providing services to taxonomists for standard genome sequencing and annotation.</title>
        <authorList>
            <consortium name="The Broad Institute Genomics Platform"/>
            <consortium name="The Broad Institute Genome Sequencing Center for Infectious Disease"/>
            <person name="Wu L."/>
            <person name="Ma J."/>
        </authorList>
    </citation>
    <scope>NUCLEOTIDE SEQUENCE [LARGE SCALE GENOMIC DNA]</scope>
    <source>
        <strain evidence="2">CCUG 55609</strain>
    </source>
</reference>
<evidence type="ECO:0000313" key="2">
    <source>
        <dbReference type="Proteomes" id="UP001597173"/>
    </source>
</evidence>
<protein>
    <submittedName>
        <fullName evidence="1">Uncharacterized protein</fullName>
    </submittedName>
</protein>
<organism evidence="1 2">
    <name type="scientific">Mycoplana ramosa</name>
    <name type="common">Mycoplana bullata</name>
    <dbReference type="NCBI Taxonomy" id="40837"/>
    <lineage>
        <taxon>Bacteria</taxon>
        <taxon>Pseudomonadati</taxon>
        <taxon>Pseudomonadota</taxon>
        <taxon>Alphaproteobacteria</taxon>
        <taxon>Hyphomicrobiales</taxon>
        <taxon>Rhizobiaceae</taxon>
        <taxon>Mycoplana</taxon>
    </lineage>
</organism>
<proteinExistence type="predicted"/>
<dbReference type="Proteomes" id="UP001597173">
    <property type="component" value="Unassembled WGS sequence"/>
</dbReference>
<gene>
    <name evidence="1" type="ORF">ACFQ33_00495</name>
</gene>
<evidence type="ECO:0000313" key="1">
    <source>
        <dbReference type="EMBL" id="MFD1326379.1"/>
    </source>
</evidence>
<dbReference type="RefSeq" id="WP_374839681.1">
    <property type="nucleotide sequence ID" value="NZ_JBHEEW010000010.1"/>
</dbReference>
<dbReference type="EMBL" id="JBHTNF010000001">
    <property type="protein sequence ID" value="MFD1326379.1"/>
    <property type="molecule type" value="Genomic_DNA"/>
</dbReference>
<sequence>MSGLAIRPRTWVLLAAGAGLSLLALANAHMIYVAVVSEPDCVAHLKSESVTPGEYRAAGSAC</sequence>
<name>A0ABW3YPA8_MYCRA</name>
<comment type="caution">
    <text evidence="1">The sequence shown here is derived from an EMBL/GenBank/DDBJ whole genome shotgun (WGS) entry which is preliminary data.</text>
</comment>
<keyword evidence="2" id="KW-1185">Reference proteome</keyword>
<accession>A0ABW3YPA8</accession>